<feature type="non-terminal residue" evidence="2">
    <location>
        <position position="1"/>
    </location>
</feature>
<dbReference type="GeneID" id="85346695"/>
<dbReference type="EMBL" id="MOOE01000022">
    <property type="protein sequence ID" value="KAK1511244.1"/>
    <property type="molecule type" value="Genomic_DNA"/>
</dbReference>
<evidence type="ECO:0000313" key="2">
    <source>
        <dbReference type="EMBL" id="KAK1511244.1"/>
    </source>
</evidence>
<protein>
    <submittedName>
        <fullName evidence="2">Uncharacterized protein</fullName>
    </submittedName>
</protein>
<dbReference type="AlphaFoldDB" id="A0AAJ0DU23"/>
<comment type="caution">
    <text evidence="2">The sequence shown here is derived from an EMBL/GenBank/DDBJ whole genome shotgun (WGS) entry which is preliminary data.</text>
</comment>
<sequence length="90" mass="10015">RRPERIGQPNFTFTPAGHLSVPPIPDGYACYGRMLCASVSNDGLGSQQPRYFEYMRDVSGQPEVQSSGSARRRHRERSAIKHVIPSQDVG</sequence>
<dbReference type="Proteomes" id="UP001240678">
    <property type="component" value="Unassembled WGS sequence"/>
</dbReference>
<feature type="region of interest" description="Disordered" evidence="1">
    <location>
        <begin position="59"/>
        <end position="90"/>
    </location>
</feature>
<evidence type="ECO:0000313" key="3">
    <source>
        <dbReference type="Proteomes" id="UP001240678"/>
    </source>
</evidence>
<accession>A0AAJ0DU23</accession>
<gene>
    <name evidence="2" type="ORF">CCOS01_15006</name>
</gene>
<organism evidence="2 3">
    <name type="scientific">Colletotrichum costaricense</name>
    <dbReference type="NCBI Taxonomy" id="1209916"/>
    <lineage>
        <taxon>Eukaryota</taxon>
        <taxon>Fungi</taxon>
        <taxon>Dikarya</taxon>
        <taxon>Ascomycota</taxon>
        <taxon>Pezizomycotina</taxon>
        <taxon>Sordariomycetes</taxon>
        <taxon>Hypocreomycetidae</taxon>
        <taxon>Glomerellales</taxon>
        <taxon>Glomerellaceae</taxon>
        <taxon>Colletotrichum</taxon>
        <taxon>Colletotrichum acutatum species complex</taxon>
    </lineage>
</organism>
<evidence type="ECO:0000256" key="1">
    <source>
        <dbReference type="SAM" id="MobiDB-lite"/>
    </source>
</evidence>
<dbReference type="RefSeq" id="XP_060306333.1">
    <property type="nucleotide sequence ID" value="XM_060463148.1"/>
</dbReference>
<keyword evidence="3" id="KW-1185">Reference proteome</keyword>
<name>A0AAJ0DU23_9PEZI</name>
<reference evidence="2 3" key="1">
    <citation type="submission" date="2016-10" db="EMBL/GenBank/DDBJ databases">
        <title>The genome sequence of Colletotrichum fioriniae PJ7.</title>
        <authorList>
            <person name="Baroncelli R."/>
        </authorList>
    </citation>
    <scope>NUCLEOTIDE SEQUENCE [LARGE SCALE GENOMIC DNA]</scope>
    <source>
        <strain evidence="2 3">IMI 309622</strain>
    </source>
</reference>
<proteinExistence type="predicted"/>